<evidence type="ECO:0000313" key="9">
    <source>
        <dbReference type="EMBL" id="QSE77027.1"/>
    </source>
</evidence>
<sequence length="230" mass="25472">MNFNEIKRDFTRYKATYVLSLLTTLVWLWQFFSFGAQATSTINLFNAGAFFGPAILQDPSQIWRLFTPIFVHIGWAHFLMNTATLFFIGRQVENVFGWLRFTLIYLLSGIFGNALVFLITPNIVSAGASTSLFGLFAAVAGIGYFTQHPFLQQIGKTFAVLIIANLFLNLFSLGNVSIWAHVGGAIGGVLLAAILPPKAFKPSIPAQFRIFATGAFLVLLVLFVTLPFFK</sequence>
<reference evidence="9 10" key="1">
    <citation type="submission" date="2021-02" db="EMBL/GenBank/DDBJ databases">
        <title>Complete genome sequence of Lactococcus lactis strain K_LL004.</title>
        <authorList>
            <person name="Kim H.B."/>
        </authorList>
    </citation>
    <scope>NUCLEOTIDE SEQUENCE [LARGE SCALE GENOMIC DNA]</scope>
    <source>
        <strain evidence="9 10">K_LL004</strain>
    </source>
</reference>
<evidence type="ECO:0000313" key="10">
    <source>
        <dbReference type="Proteomes" id="UP000663608"/>
    </source>
</evidence>
<keyword evidence="5 7" id="KW-1133">Transmembrane helix</keyword>
<feature type="transmembrane region" description="Helical" evidence="7">
    <location>
        <begin position="62"/>
        <end position="89"/>
    </location>
</feature>
<dbReference type="GO" id="GO:0006508">
    <property type="term" value="P:proteolysis"/>
    <property type="evidence" value="ECO:0007669"/>
    <property type="project" value="UniProtKB-KW"/>
</dbReference>
<keyword evidence="10" id="KW-1185">Reference proteome</keyword>
<evidence type="ECO:0000256" key="3">
    <source>
        <dbReference type="ARBA" id="ARBA00022692"/>
    </source>
</evidence>
<feature type="transmembrane region" description="Helical" evidence="7">
    <location>
        <begin position="101"/>
        <end position="120"/>
    </location>
</feature>
<feature type="transmembrane region" description="Helical" evidence="7">
    <location>
        <begin position="126"/>
        <end position="145"/>
    </location>
</feature>
<dbReference type="InterPro" id="IPR022764">
    <property type="entry name" value="Peptidase_S54_rhomboid_dom"/>
</dbReference>
<evidence type="ECO:0000259" key="8">
    <source>
        <dbReference type="Pfam" id="PF01694"/>
    </source>
</evidence>
<gene>
    <name evidence="9" type="ORF">JW886_01825</name>
</gene>
<dbReference type="InterPro" id="IPR035952">
    <property type="entry name" value="Rhomboid-like_sf"/>
</dbReference>
<dbReference type="EMBL" id="CP070872">
    <property type="protein sequence ID" value="QSE77027.1"/>
    <property type="molecule type" value="Genomic_DNA"/>
</dbReference>
<dbReference type="Gene3D" id="1.20.1540.10">
    <property type="entry name" value="Rhomboid-like"/>
    <property type="match status" value="1"/>
</dbReference>
<organism evidence="9 10">
    <name type="scientific">Lactococcus taiwanensis</name>
    <dbReference type="NCBI Taxonomy" id="1151742"/>
    <lineage>
        <taxon>Bacteria</taxon>
        <taxon>Bacillati</taxon>
        <taxon>Bacillota</taxon>
        <taxon>Bacilli</taxon>
        <taxon>Lactobacillales</taxon>
        <taxon>Streptococcaceae</taxon>
        <taxon>Lactococcus</taxon>
    </lineage>
</organism>
<name>A0AA45KGN0_9LACT</name>
<protein>
    <submittedName>
        <fullName evidence="9">Rhomboid family intramembrane serine protease</fullName>
    </submittedName>
</protein>
<dbReference type="SUPFAM" id="SSF144091">
    <property type="entry name" value="Rhomboid-like"/>
    <property type="match status" value="1"/>
</dbReference>
<keyword evidence="6 7" id="KW-0472">Membrane</keyword>
<dbReference type="GO" id="GO:0004252">
    <property type="term" value="F:serine-type endopeptidase activity"/>
    <property type="evidence" value="ECO:0007669"/>
    <property type="project" value="InterPro"/>
</dbReference>
<dbReference type="PANTHER" id="PTHR43731:SF14">
    <property type="entry name" value="PRESENILIN-ASSOCIATED RHOMBOID-LIKE PROTEIN, MITOCHONDRIAL"/>
    <property type="match status" value="1"/>
</dbReference>
<comment type="similarity">
    <text evidence="2">Belongs to the peptidase S54 family.</text>
</comment>
<dbReference type="RefSeq" id="WP_200406954.1">
    <property type="nucleotide sequence ID" value="NZ_BNDT01000002.1"/>
</dbReference>
<evidence type="ECO:0000256" key="4">
    <source>
        <dbReference type="ARBA" id="ARBA00022801"/>
    </source>
</evidence>
<evidence type="ECO:0000256" key="7">
    <source>
        <dbReference type="SAM" id="Phobius"/>
    </source>
</evidence>
<dbReference type="KEGG" id="lti:JW886_01825"/>
<feature type="transmembrane region" description="Helical" evidence="7">
    <location>
        <begin position="154"/>
        <end position="172"/>
    </location>
</feature>
<dbReference type="InterPro" id="IPR050925">
    <property type="entry name" value="Rhomboid_protease_S54"/>
</dbReference>
<evidence type="ECO:0000256" key="1">
    <source>
        <dbReference type="ARBA" id="ARBA00004141"/>
    </source>
</evidence>
<dbReference type="GO" id="GO:0016020">
    <property type="term" value="C:membrane"/>
    <property type="evidence" value="ECO:0007669"/>
    <property type="project" value="UniProtKB-SubCell"/>
</dbReference>
<evidence type="ECO:0000256" key="5">
    <source>
        <dbReference type="ARBA" id="ARBA00022989"/>
    </source>
</evidence>
<accession>A0AA45KGN0</accession>
<keyword evidence="9" id="KW-0645">Protease</keyword>
<keyword evidence="3 7" id="KW-0812">Transmembrane</keyword>
<dbReference type="PANTHER" id="PTHR43731">
    <property type="entry name" value="RHOMBOID PROTEASE"/>
    <property type="match status" value="1"/>
</dbReference>
<evidence type="ECO:0000256" key="2">
    <source>
        <dbReference type="ARBA" id="ARBA00009045"/>
    </source>
</evidence>
<dbReference type="Proteomes" id="UP000663608">
    <property type="component" value="Chromosome"/>
</dbReference>
<comment type="subcellular location">
    <subcellularLocation>
        <location evidence="1">Membrane</location>
        <topology evidence="1">Multi-pass membrane protein</topology>
    </subcellularLocation>
</comment>
<dbReference type="AlphaFoldDB" id="A0AA45KGN0"/>
<evidence type="ECO:0000256" key="6">
    <source>
        <dbReference type="ARBA" id="ARBA00023136"/>
    </source>
</evidence>
<keyword evidence="4" id="KW-0378">Hydrolase</keyword>
<proteinExistence type="inferred from homology"/>
<dbReference type="Pfam" id="PF01694">
    <property type="entry name" value="Rhomboid"/>
    <property type="match status" value="1"/>
</dbReference>
<feature type="transmembrane region" description="Helical" evidence="7">
    <location>
        <begin position="208"/>
        <end position="229"/>
    </location>
</feature>
<feature type="domain" description="Peptidase S54 rhomboid" evidence="8">
    <location>
        <begin position="60"/>
        <end position="195"/>
    </location>
</feature>